<dbReference type="NCBIfam" id="TIGR01961">
    <property type="entry name" value="NuoC_fam"/>
    <property type="match status" value="1"/>
</dbReference>
<keyword evidence="5 9" id="KW-1278">Translocase</keyword>
<sequence length="325" mass="36192">MAAKSLVCLGSTGWRAFVSGSTSKCHNSAVLYKSLVSPAGVIHQKRCQSAAAAAPPPPPPPPPLSARDQNPGLAAPTIRKHDGKLRESLIEFGQFVAKCLPKYVQKVLVTGTDELEILIAPEGVIPMTVFLKGHHNCMFANLTDIGAMDVPTRQYRFEVIYNFLSIQYNSRIRVRTYTDEFTPLDSITPILPAANWYEREAWDMFGIYFKGHPDLRRILTDYGFEGHPFRKDFPLSGYVEVRYDDEVKRVVVEPLEMTQEYRKFDLPSPWEAFPNFRDATEVPLALANQPKDTVALNAPPTSGTAQTKEVPKPAAKDAAKEAAKK</sequence>
<evidence type="ECO:0000256" key="2">
    <source>
        <dbReference type="ARBA" id="ARBA00007569"/>
    </source>
</evidence>
<dbReference type="PROSITE" id="PS00542">
    <property type="entry name" value="COMPLEX1_30K"/>
    <property type="match status" value="1"/>
</dbReference>
<dbReference type="InterPro" id="IPR020396">
    <property type="entry name" value="NADH_UbQ_OxRdtase_CS"/>
</dbReference>
<proteinExistence type="inferred from homology"/>
<dbReference type="GO" id="GO:0016651">
    <property type="term" value="F:oxidoreductase activity, acting on NAD(P)H"/>
    <property type="evidence" value="ECO:0007669"/>
    <property type="project" value="InterPro"/>
</dbReference>
<keyword evidence="7" id="KW-0830">Ubiquinone</keyword>
<evidence type="ECO:0000256" key="6">
    <source>
        <dbReference type="ARBA" id="ARBA00023027"/>
    </source>
</evidence>
<feature type="compositionally biased region" description="Pro residues" evidence="10">
    <location>
        <begin position="54"/>
        <end position="64"/>
    </location>
</feature>
<dbReference type="InterPro" id="IPR010218">
    <property type="entry name" value="NADH_DH_suC"/>
</dbReference>
<dbReference type="Gene3D" id="3.30.460.80">
    <property type="entry name" value="NADH:ubiquinone oxidoreductase, 30kDa subunit"/>
    <property type="match status" value="1"/>
</dbReference>
<dbReference type="Proteomes" id="UP000192578">
    <property type="component" value="Unassembled WGS sequence"/>
</dbReference>
<dbReference type="EMBL" id="MTYJ01000079">
    <property type="protein sequence ID" value="OQV16049.1"/>
    <property type="molecule type" value="Genomic_DNA"/>
</dbReference>
<evidence type="ECO:0000259" key="11">
    <source>
        <dbReference type="Pfam" id="PF00329"/>
    </source>
</evidence>
<keyword evidence="13" id="KW-1185">Reference proteome</keyword>
<dbReference type="NCBIfam" id="NF004733">
    <property type="entry name" value="PRK06074.1-5"/>
    <property type="match status" value="1"/>
</dbReference>
<comment type="caution">
    <text evidence="12">The sequence shown here is derived from an EMBL/GenBank/DDBJ whole genome shotgun (WGS) entry which is preliminary data.</text>
</comment>
<dbReference type="HAMAP" id="MF_01357">
    <property type="entry name" value="NDH1_NuoC"/>
    <property type="match status" value="1"/>
</dbReference>
<organism evidence="12 13">
    <name type="scientific">Hypsibius exemplaris</name>
    <name type="common">Freshwater tardigrade</name>
    <dbReference type="NCBI Taxonomy" id="2072580"/>
    <lineage>
        <taxon>Eukaryota</taxon>
        <taxon>Metazoa</taxon>
        <taxon>Ecdysozoa</taxon>
        <taxon>Tardigrada</taxon>
        <taxon>Eutardigrada</taxon>
        <taxon>Parachela</taxon>
        <taxon>Hypsibioidea</taxon>
        <taxon>Hypsibiidae</taxon>
        <taxon>Hypsibius</taxon>
    </lineage>
</organism>
<keyword evidence="6 9" id="KW-0520">NAD</keyword>
<comment type="subcellular location">
    <subcellularLocation>
        <location evidence="1">Mitochondrion</location>
    </subcellularLocation>
</comment>
<keyword evidence="4 9" id="KW-0813">Transport</keyword>
<evidence type="ECO:0000256" key="5">
    <source>
        <dbReference type="ARBA" id="ARBA00022967"/>
    </source>
</evidence>
<dbReference type="GO" id="GO:0005739">
    <property type="term" value="C:mitochondrion"/>
    <property type="evidence" value="ECO:0007669"/>
    <property type="project" value="UniProtKB-SubCell"/>
</dbReference>
<dbReference type="PANTHER" id="PTHR10884">
    <property type="entry name" value="NADH DEHYDROGENASE UBIQUINONE IRON-SULFUR PROTEIN 3"/>
    <property type="match status" value="1"/>
</dbReference>
<dbReference type="GO" id="GO:0016020">
    <property type="term" value="C:membrane"/>
    <property type="evidence" value="ECO:0007669"/>
    <property type="project" value="UniProtKB-ARBA"/>
</dbReference>
<evidence type="ECO:0000313" key="13">
    <source>
        <dbReference type="Proteomes" id="UP000192578"/>
    </source>
</evidence>
<evidence type="ECO:0000256" key="9">
    <source>
        <dbReference type="RuleBase" id="RU003456"/>
    </source>
</evidence>
<dbReference type="PANTHER" id="PTHR10884:SF14">
    <property type="entry name" value="NADH DEHYDROGENASE [UBIQUINONE] IRON-SULFUR PROTEIN 3, MITOCHONDRIAL"/>
    <property type="match status" value="1"/>
</dbReference>
<dbReference type="FunFam" id="3.30.460.80:FF:000002">
    <property type="entry name" value="NADH dehydrogenase iron-sulfur protein 3, mitochondrial"/>
    <property type="match status" value="1"/>
</dbReference>
<dbReference type="Pfam" id="PF00329">
    <property type="entry name" value="Complex1_30kDa"/>
    <property type="match status" value="1"/>
</dbReference>
<dbReference type="OrthoDB" id="37721at2759"/>
<evidence type="ECO:0000313" key="12">
    <source>
        <dbReference type="EMBL" id="OQV16049.1"/>
    </source>
</evidence>
<feature type="domain" description="NADH:ubiquinone oxidoreductase 30kDa subunit" evidence="11">
    <location>
        <begin position="118"/>
        <end position="238"/>
    </location>
</feature>
<dbReference type="AlphaFoldDB" id="A0A1W0WLH8"/>
<accession>A0A1W0WLH8</accession>
<reference evidence="13" key="1">
    <citation type="submission" date="2017-01" db="EMBL/GenBank/DDBJ databases">
        <title>Comparative genomics of anhydrobiosis in the tardigrade Hypsibius dujardini.</title>
        <authorList>
            <person name="Yoshida Y."/>
            <person name="Koutsovoulos G."/>
            <person name="Laetsch D."/>
            <person name="Stevens L."/>
            <person name="Kumar S."/>
            <person name="Horikawa D."/>
            <person name="Ishino K."/>
            <person name="Komine S."/>
            <person name="Tomita M."/>
            <person name="Blaxter M."/>
            <person name="Arakawa K."/>
        </authorList>
    </citation>
    <scope>NUCLEOTIDE SEQUENCE [LARGE SCALE GENOMIC DNA]</scope>
    <source>
        <strain evidence="13">Z151</strain>
    </source>
</reference>
<dbReference type="InterPro" id="IPR037232">
    <property type="entry name" value="NADH_quin_OxRdtase_su_C/D-like"/>
</dbReference>
<feature type="compositionally biased region" description="Basic and acidic residues" evidence="10">
    <location>
        <begin position="309"/>
        <end position="325"/>
    </location>
</feature>
<evidence type="ECO:0000256" key="1">
    <source>
        <dbReference type="ARBA" id="ARBA00004173"/>
    </source>
</evidence>
<evidence type="ECO:0000256" key="7">
    <source>
        <dbReference type="ARBA" id="ARBA00023075"/>
    </source>
</evidence>
<evidence type="ECO:0000256" key="4">
    <source>
        <dbReference type="ARBA" id="ARBA00022448"/>
    </source>
</evidence>
<name>A0A1W0WLH8_HYPEX</name>
<evidence type="ECO:0000256" key="10">
    <source>
        <dbReference type="SAM" id="MobiDB-lite"/>
    </source>
</evidence>
<protein>
    <recommendedName>
        <fullName evidence="3">NADH dehydrogenase [ubiquinone] iron-sulfur protein 3, mitochondrial</fullName>
    </recommendedName>
</protein>
<comment type="similarity">
    <text evidence="2 9">Belongs to the complex I 30 kDa subunit family.</text>
</comment>
<dbReference type="SUPFAM" id="SSF143243">
    <property type="entry name" value="Nqo5-like"/>
    <property type="match status" value="1"/>
</dbReference>
<feature type="region of interest" description="Disordered" evidence="10">
    <location>
        <begin position="47"/>
        <end position="75"/>
    </location>
</feature>
<gene>
    <name evidence="12" type="ORF">BV898_09819</name>
</gene>
<dbReference type="InterPro" id="IPR001268">
    <property type="entry name" value="NADH_UbQ_OxRdtase_30kDa_su"/>
</dbReference>
<comment type="catalytic activity">
    <reaction evidence="8">
        <text>a ubiquinone + NADH + 5 H(+)(in) = a ubiquinol + NAD(+) + 4 H(+)(out)</text>
        <dbReference type="Rhea" id="RHEA:29091"/>
        <dbReference type="Rhea" id="RHEA-COMP:9565"/>
        <dbReference type="Rhea" id="RHEA-COMP:9566"/>
        <dbReference type="ChEBI" id="CHEBI:15378"/>
        <dbReference type="ChEBI" id="CHEBI:16389"/>
        <dbReference type="ChEBI" id="CHEBI:17976"/>
        <dbReference type="ChEBI" id="CHEBI:57540"/>
        <dbReference type="ChEBI" id="CHEBI:57945"/>
        <dbReference type="EC" id="7.1.1.2"/>
    </reaction>
</comment>
<feature type="region of interest" description="Disordered" evidence="10">
    <location>
        <begin position="290"/>
        <end position="325"/>
    </location>
</feature>
<evidence type="ECO:0000256" key="3">
    <source>
        <dbReference type="ARBA" id="ARBA00020084"/>
    </source>
</evidence>
<dbReference type="GO" id="GO:0008137">
    <property type="term" value="F:NADH dehydrogenase (ubiquinone) activity"/>
    <property type="evidence" value="ECO:0007669"/>
    <property type="project" value="UniProtKB-EC"/>
</dbReference>
<evidence type="ECO:0000256" key="8">
    <source>
        <dbReference type="ARBA" id="ARBA00049551"/>
    </source>
</evidence>